<gene>
    <name evidence="1" type="ORF">Lbru_0764</name>
</gene>
<dbReference type="AlphaFoldDB" id="A0A0W0STV5"/>
<accession>A0A0W0STV5</accession>
<comment type="caution">
    <text evidence="1">The sequence shown here is derived from an EMBL/GenBank/DDBJ whole genome shotgun (WGS) entry which is preliminary data.</text>
</comment>
<dbReference type="EMBL" id="LNXV01000004">
    <property type="protein sequence ID" value="KTC86823.1"/>
    <property type="molecule type" value="Genomic_DNA"/>
</dbReference>
<protein>
    <submittedName>
        <fullName evidence="1">Uncharacterized protein</fullName>
    </submittedName>
</protein>
<name>A0A0W0STV5_9GAMM</name>
<keyword evidence="2" id="KW-1185">Reference proteome</keyword>
<organism evidence="1 2">
    <name type="scientific">Legionella brunensis</name>
    <dbReference type="NCBI Taxonomy" id="29422"/>
    <lineage>
        <taxon>Bacteria</taxon>
        <taxon>Pseudomonadati</taxon>
        <taxon>Pseudomonadota</taxon>
        <taxon>Gammaproteobacteria</taxon>
        <taxon>Legionellales</taxon>
        <taxon>Legionellaceae</taxon>
        <taxon>Legionella</taxon>
    </lineage>
</organism>
<reference evidence="1 2" key="1">
    <citation type="submission" date="2015-11" db="EMBL/GenBank/DDBJ databases">
        <title>Genomic analysis of 38 Legionella species identifies large and diverse effector repertoires.</title>
        <authorList>
            <person name="Burstein D."/>
            <person name="Amaro F."/>
            <person name="Zusman T."/>
            <person name="Lifshitz Z."/>
            <person name="Cohen O."/>
            <person name="Gilbert J.A."/>
            <person name="Pupko T."/>
            <person name="Shuman H.A."/>
            <person name="Segal G."/>
        </authorList>
    </citation>
    <scope>NUCLEOTIDE SEQUENCE [LARGE SCALE GENOMIC DNA]</scope>
    <source>
        <strain evidence="1 2">ATCC 43878</strain>
    </source>
</reference>
<dbReference type="PATRIC" id="fig|29422.6.peg.798"/>
<proteinExistence type="predicted"/>
<dbReference type="Proteomes" id="UP000054742">
    <property type="component" value="Unassembled WGS sequence"/>
</dbReference>
<evidence type="ECO:0000313" key="2">
    <source>
        <dbReference type="Proteomes" id="UP000054742"/>
    </source>
</evidence>
<dbReference type="STRING" id="29422.Lbru_0764"/>
<dbReference type="RefSeq" id="WP_058440842.1">
    <property type="nucleotide sequence ID" value="NZ_CAAAHU010000022.1"/>
</dbReference>
<evidence type="ECO:0000313" key="1">
    <source>
        <dbReference type="EMBL" id="KTC86823.1"/>
    </source>
</evidence>
<sequence>MPSPRSGFYFVNFLSSAFTFVSSYFYPTSKTAPDETLDKSAEETVSSPKHKEAKKRYDLSFISTLKLFDEVWFIDTSKRTSKEYIQLRRRLEEERIVVGQRYFLTENENLNEVVPAVLEKLSRENPNKLNKYFLVTAQTEIQLSPEICPITLQPEQDDTSYLKTIEAYATLDIEREYQSIRASLSTLANQYDAVKNTIEDLDKYFSERKLSLEYLKESLKQLRKKSPTYEENTSLESPSLSNIMFFSKLSPRKSQLRQAIKQIDAHIDEWVDSYQM</sequence>